<dbReference type="EMBL" id="CAJVPL010000167">
    <property type="protein sequence ID" value="CAG8458554.1"/>
    <property type="molecule type" value="Genomic_DNA"/>
</dbReference>
<gene>
    <name evidence="2" type="ORF">AGERDE_LOCUS2127</name>
</gene>
<accession>A0A9N8VN56</accession>
<sequence>MVTRRRKVWIRQSIVTVDKDLIKASQQPPPHKRPDVLKRGHNFITNVSTMRNIIDDLNDKEEAIVEKKLNRSRAVILNQQEDKKEHQNNIQEKKKTLIEVSRSNMMSVIMMMTTRKEMIEKMKVQLKNKKREKKKLRKVNLGQMRSKISQEHVEEVVDEKNEIQRIDSIDEKLNTRTEKRVRFNL</sequence>
<evidence type="ECO:0000256" key="1">
    <source>
        <dbReference type="SAM" id="Coils"/>
    </source>
</evidence>
<feature type="coiled-coil region" evidence="1">
    <location>
        <begin position="69"/>
        <end position="139"/>
    </location>
</feature>
<dbReference type="OrthoDB" id="10454541at2759"/>
<protein>
    <submittedName>
        <fullName evidence="2">113_t:CDS:1</fullName>
    </submittedName>
</protein>
<keyword evidence="1" id="KW-0175">Coiled coil</keyword>
<dbReference type="Proteomes" id="UP000789831">
    <property type="component" value="Unassembled WGS sequence"/>
</dbReference>
<evidence type="ECO:0000313" key="3">
    <source>
        <dbReference type="Proteomes" id="UP000789831"/>
    </source>
</evidence>
<keyword evidence="3" id="KW-1185">Reference proteome</keyword>
<dbReference type="AlphaFoldDB" id="A0A9N8VN56"/>
<name>A0A9N8VN56_9GLOM</name>
<proteinExistence type="predicted"/>
<organism evidence="2 3">
    <name type="scientific">Ambispora gerdemannii</name>
    <dbReference type="NCBI Taxonomy" id="144530"/>
    <lineage>
        <taxon>Eukaryota</taxon>
        <taxon>Fungi</taxon>
        <taxon>Fungi incertae sedis</taxon>
        <taxon>Mucoromycota</taxon>
        <taxon>Glomeromycotina</taxon>
        <taxon>Glomeromycetes</taxon>
        <taxon>Archaeosporales</taxon>
        <taxon>Ambisporaceae</taxon>
        <taxon>Ambispora</taxon>
    </lineage>
</organism>
<evidence type="ECO:0000313" key="2">
    <source>
        <dbReference type="EMBL" id="CAG8458554.1"/>
    </source>
</evidence>
<comment type="caution">
    <text evidence="2">The sequence shown here is derived from an EMBL/GenBank/DDBJ whole genome shotgun (WGS) entry which is preliminary data.</text>
</comment>
<reference evidence="2" key="1">
    <citation type="submission" date="2021-06" db="EMBL/GenBank/DDBJ databases">
        <authorList>
            <person name="Kallberg Y."/>
            <person name="Tangrot J."/>
            <person name="Rosling A."/>
        </authorList>
    </citation>
    <scope>NUCLEOTIDE SEQUENCE</scope>
    <source>
        <strain evidence="2">MT106</strain>
    </source>
</reference>